<protein>
    <submittedName>
        <fullName evidence="1">Uncharacterized protein</fullName>
    </submittedName>
</protein>
<proteinExistence type="predicted"/>
<reference evidence="1" key="1">
    <citation type="submission" date="2014-07" db="EMBL/GenBank/DDBJ databases">
        <authorList>
            <person name="Urmite Genomes Urmite Genomes"/>
        </authorList>
    </citation>
    <scope>NUCLEOTIDE SEQUENCE</scope>
    <source>
        <strain evidence="1">11W110_air</strain>
    </source>
</reference>
<dbReference type="EMBL" id="LN483070">
    <property type="protein sequence ID" value="CEA08292.1"/>
    <property type="molecule type" value="Genomic_DNA"/>
</dbReference>
<dbReference type="PATRIC" id="fig|1461584.3.peg.1620"/>
<evidence type="ECO:0000313" key="1">
    <source>
        <dbReference type="EMBL" id="CEA08292.1"/>
    </source>
</evidence>
<name>A0A078MSA0_9MICC</name>
<accession>A0A078MSA0</accession>
<dbReference type="AlphaFoldDB" id="A0A078MSA0"/>
<organism evidence="1">
    <name type="scientific">Arthrobacter saudimassiliensis</name>
    <dbReference type="NCBI Taxonomy" id="1461584"/>
    <lineage>
        <taxon>Bacteria</taxon>
        <taxon>Bacillati</taxon>
        <taxon>Actinomycetota</taxon>
        <taxon>Actinomycetes</taxon>
        <taxon>Micrococcales</taxon>
        <taxon>Micrococcaceae</taxon>
        <taxon>Arthrobacter</taxon>
    </lineage>
</organism>
<sequence length="48" mass="5600">MNVELQIPPKLARELQELADEQGVPMETLLLNGARLLLEHRYRRNMQA</sequence>
<gene>
    <name evidence="1" type="ORF">BN1051_01632</name>
</gene>